<dbReference type="EC" id="3.1.3.-" evidence="4"/>
<dbReference type="InterPro" id="IPR051400">
    <property type="entry name" value="HAD-like_hydrolase"/>
</dbReference>
<evidence type="ECO:0000313" key="5">
    <source>
        <dbReference type="Proteomes" id="UP001377160"/>
    </source>
</evidence>
<dbReference type="PANTHER" id="PTHR46470:SF2">
    <property type="entry name" value="GLYCERALDEHYDE 3-PHOSPHATE PHOSPHATASE"/>
    <property type="match status" value="1"/>
</dbReference>
<name>A0ABU9FRR1_9VIBR</name>
<dbReference type="GO" id="GO:0016787">
    <property type="term" value="F:hydrolase activity"/>
    <property type="evidence" value="ECO:0007669"/>
    <property type="project" value="UniProtKB-KW"/>
</dbReference>
<protein>
    <submittedName>
        <fullName evidence="4">HAD family hydrolase</fullName>
        <ecNumber evidence="4">3.1.3.-</ecNumber>
    </submittedName>
</protein>
<evidence type="ECO:0000256" key="2">
    <source>
        <dbReference type="ARBA" id="ARBA00022801"/>
    </source>
</evidence>
<dbReference type="EMBL" id="JBANDX010000007">
    <property type="protein sequence ID" value="MEL0608890.1"/>
    <property type="molecule type" value="Genomic_DNA"/>
</dbReference>
<dbReference type="InterPro" id="IPR023214">
    <property type="entry name" value="HAD_sf"/>
</dbReference>
<evidence type="ECO:0000313" key="4">
    <source>
        <dbReference type="EMBL" id="MEL0608890.1"/>
    </source>
</evidence>
<comment type="caution">
    <text evidence="4">The sequence shown here is derived from an EMBL/GenBank/DDBJ whole genome shotgun (WGS) entry which is preliminary data.</text>
</comment>
<gene>
    <name evidence="4" type="ORF">V8Z71_11255</name>
</gene>
<reference evidence="4 5" key="1">
    <citation type="submission" date="2024-02" db="EMBL/GenBank/DDBJ databases">
        <title>Bacteria isolated from the canopy kelp, Nereocystis luetkeana.</title>
        <authorList>
            <person name="Pfister C.A."/>
            <person name="Younker I.T."/>
            <person name="Light S.H."/>
        </authorList>
    </citation>
    <scope>NUCLEOTIDE SEQUENCE [LARGE SCALE GENOMIC DNA]</scope>
    <source>
        <strain evidence="4 5">TI.1.15</strain>
    </source>
</reference>
<keyword evidence="5" id="KW-1185">Reference proteome</keyword>
<accession>A0ABU9FRR1</accession>
<evidence type="ECO:0000256" key="3">
    <source>
        <dbReference type="ARBA" id="ARBA00022842"/>
    </source>
</evidence>
<proteinExistence type="predicted"/>
<dbReference type="Proteomes" id="UP001377160">
    <property type="component" value="Unassembled WGS sequence"/>
</dbReference>
<sequence length="168" mass="18349">MTKLIELTEIVLFDWGNTLMIDFPDAQGKMCDWEVVEEVAGAGEVLAALSKQHKLYVATNAADSTEQDIIQAFERAGLSQYLSGYFCKASIGLSKYDSGFYPAIIAKLGVKPQDVTMVGDTLAKDIYPALEAGLQAIWLNSSGKKLSESDLANVVQIQYLSELLEMSL</sequence>
<evidence type="ECO:0000256" key="1">
    <source>
        <dbReference type="ARBA" id="ARBA00022723"/>
    </source>
</evidence>
<keyword evidence="1" id="KW-0479">Metal-binding</keyword>
<dbReference type="SUPFAM" id="SSF56784">
    <property type="entry name" value="HAD-like"/>
    <property type="match status" value="1"/>
</dbReference>
<organism evidence="4 5">
    <name type="scientific">Vibrio echinoideorum</name>
    <dbReference type="NCBI Taxonomy" id="2100116"/>
    <lineage>
        <taxon>Bacteria</taxon>
        <taxon>Pseudomonadati</taxon>
        <taxon>Pseudomonadota</taxon>
        <taxon>Gammaproteobacteria</taxon>
        <taxon>Vibrionales</taxon>
        <taxon>Vibrionaceae</taxon>
        <taxon>Vibrio</taxon>
    </lineage>
</organism>
<dbReference type="PANTHER" id="PTHR46470">
    <property type="entry name" value="N-ACYLNEURAMINATE-9-PHOSPHATASE"/>
    <property type="match status" value="1"/>
</dbReference>
<keyword evidence="3" id="KW-0460">Magnesium</keyword>
<dbReference type="RefSeq" id="WP_341635121.1">
    <property type="nucleotide sequence ID" value="NZ_JBANDX010000007.1"/>
</dbReference>
<keyword evidence="2 4" id="KW-0378">Hydrolase</keyword>
<dbReference type="InterPro" id="IPR036412">
    <property type="entry name" value="HAD-like_sf"/>
</dbReference>
<dbReference type="Gene3D" id="3.40.50.1000">
    <property type="entry name" value="HAD superfamily/HAD-like"/>
    <property type="match status" value="1"/>
</dbReference>
<dbReference type="Pfam" id="PF00702">
    <property type="entry name" value="Hydrolase"/>
    <property type="match status" value="1"/>
</dbReference>